<dbReference type="PANTHER" id="PTHR33109">
    <property type="entry name" value="EPIDERMAL PATTERNING FACTOR-LIKE PROTEIN 4"/>
    <property type="match status" value="1"/>
</dbReference>
<evidence type="ECO:0000313" key="8">
    <source>
        <dbReference type="Proteomes" id="UP000825935"/>
    </source>
</evidence>
<evidence type="ECO:0000256" key="1">
    <source>
        <dbReference type="ARBA" id="ARBA00004613"/>
    </source>
</evidence>
<dbReference type="EMBL" id="CM035422">
    <property type="protein sequence ID" value="KAH7373123.1"/>
    <property type="molecule type" value="Genomic_DNA"/>
</dbReference>
<gene>
    <name evidence="7" type="ORF">KP509_17G038100</name>
</gene>
<evidence type="ECO:0000313" key="7">
    <source>
        <dbReference type="EMBL" id="KAH7373123.1"/>
    </source>
</evidence>
<dbReference type="GO" id="GO:0005576">
    <property type="term" value="C:extracellular region"/>
    <property type="evidence" value="ECO:0007669"/>
    <property type="project" value="UniProtKB-SubCell"/>
</dbReference>
<evidence type="ECO:0000256" key="3">
    <source>
        <dbReference type="ARBA" id="ARBA00022525"/>
    </source>
</evidence>
<dbReference type="AlphaFoldDB" id="A0A8T2SV60"/>
<feature type="chain" id="PRO_5035810604" description="Epidermal patterning factor-like protein" evidence="6">
    <location>
        <begin position="31"/>
        <end position="113"/>
    </location>
</feature>
<keyword evidence="8" id="KW-1185">Reference proteome</keyword>
<dbReference type="PANTHER" id="PTHR33109:SF4">
    <property type="entry name" value="EPIDERMAL PATTERNING FACTOR-LIKE PROTEIN 6"/>
    <property type="match status" value="1"/>
</dbReference>
<evidence type="ECO:0000256" key="4">
    <source>
        <dbReference type="ARBA" id="ARBA00022729"/>
    </source>
</evidence>
<name>A0A8T2SV60_CERRI</name>
<comment type="caution">
    <text evidence="7">The sequence shown here is derived from an EMBL/GenBank/DDBJ whole genome shotgun (WGS) entry which is preliminary data.</text>
</comment>
<dbReference type="Proteomes" id="UP000825935">
    <property type="component" value="Chromosome 17"/>
</dbReference>
<dbReference type="OMA" id="SRIILMM"/>
<dbReference type="InterPro" id="IPR039455">
    <property type="entry name" value="EPFL"/>
</dbReference>
<proteinExistence type="inferred from homology"/>
<comment type="subcellular location">
    <subcellularLocation>
        <location evidence="1">Secreted</location>
    </subcellularLocation>
</comment>
<dbReference type="OrthoDB" id="1937916at2759"/>
<protein>
    <recommendedName>
        <fullName evidence="9">Epidermal patterning factor-like protein</fullName>
    </recommendedName>
</protein>
<evidence type="ECO:0008006" key="9">
    <source>
        <dbReference type="Google" id="ProtNLM"/>
    </source>
</evidence>
<dbReference type="Pfam" id="PF17181">
    <property type="entry name" value="EPF"/>
    <property type="match status" value="1"/>
</dbReference>
<evidence type="ECO:0000256" key="2">
    <source>
        <dbReference type="ARBA" id="ARBA00008127"/>
    </source>
</evidence>
<keyword evidence="5" id="KW-1015">Disulfide bond</keyword>
<evidence type="ECO:0000256" key="6">
    <source>
        <dbReference type="SAM" id="SignalP"/>
    </source>
</evidence>
<keyword evidence="4 6" id="KW-0732">Signal</keyword>
<keyword evidence="3" id="KW-0964">Secreted</keyword>
<evidence type="ECO:0000256" key="5">
    <source>
        <dbReference type="ARBA" id="ARBA00023157"/>
    </source>
</evidence>
<sequence length="113" mass="12682">MVDVRKKSCGLLIAPLLLVLPLLLTTASNASLHEETLSAFERMAQNRRVAHEMRRLIGSAPPRCFKRCGGCNPCSSVLVPIHQNLDALSRPRGEAEYYPVAWRCQCRGKIYYP</sequence>
<organism evidence="7 8">
    <name type="scientific">Ceratopteris richardii</name>
    <name type="common">Triangle waterfern</name>
    <dbReference type="NCBI Taxonomy" id="49495"/>
    <lineage>
        <taxon>Eukaryota</taxon>
        <taxon>Viridiplantae</taxon>
        <taxon>Streptophyta</taxon>
        <taxon>Embryophyta</taxon>
        <taxon>Tracheophyta</taxon>
        <taxon>Polypodiopsida</taxon>
        <taxon>Polypodiidae</taxon>
        <taxon>Polypodiales</taxon>
        <taxon>Pteridineae</taxon>
        <taxon>Pteridaceae</taxon>
        <taxon>Parkerioideae</taxon>
        <taxon>Ceratopteris</taxon>
    </lineage>
</organism>
<accession>A0A8T2SV60</accession>
<feature type="signal peptide" evidence="6">
    <location>
        <begin position="1"/>
        <end position="30"/>
    </location>
</feature>
<dbReference type="GO" id="GO:0010374">
    <property type="term" value="P:stomatal complex development"/>
    <property type="evidence" value="ECO:0007669"/>
    <property type="project" value="InterPro"/>
</dbReference>
<reference evidence="7" key="1">
    <citation type="submission" date="2021-08" db="EMBL/GenBank/DDBJ databases">
        <title>WGS assembly of Ceratopteris richardii.</title>
        <authorList>
            <person name="Marchant D.B."/>
            <person name="Chen G."/>
            <person name="Jenkins J."/>
            <person name="Shu S."/>
            <person name="Leebens-Mack J."/>
            <person name="Grimwood J."/>
            <person name="Schmutz J."/>
            <person name="Soltis P."/>
            <person name="Soltis D."/>
            <person name="Chen Z.-H."/>
        </authorList>
    </citation>
    <scope>NUCLEOTIDE SEQUENCE</scope>
    <source>
        <strain evidence="7">Whitten #5841</strain>
        <tissue evidence="7">Leaf</tissue>
    </source>
</reference>
<comment type="similarity">
    <text evidence="2">Belongs to the plant cysteine rich small secretory peptide family. Epidermal patterning factor subfamily.</text>
</comment>